<evidence type="ECO:0000313" key="1">
    <source>
        <dbReference type="EMBL" id="GAF84938.1"/>
    </source>
</evidence>
<protein>
    <submittedName>
        <fullName evidence="1">Uncharacterized protein</fullName>
    </submittedName>
</protein>
<accession>X0SUS3</accession>
<dbReference type="EMBL" id="BARS01003641">
    <property type="protein sequence ID" value="GAF84938.1"/>
    <property type="molecule type" value="Genomic_DNA"/>
</dbReference>
<comment type="caution">
    <text evidence="1">The sequence shown here is derived from an EMBL/GenBank/DDBJ whole genome shotgun (WGS) entry which is preliminary data.</text>
</comment>
<gene>
    <name evidence="1" type="ORF">S01H1_07058</name>
</gene>
<reference evidence="1" key="1">
    <citation type="journal article" date="2014" name="Front. Microbiol.">
        <title>High frequency of phylogenetically diverse reductive dehalogenase-homologous genes in deep subseafloor sedimentary metagenomes.</title>
        <authorList>
            <person name="Kawai M."/>
            <person name="Futagami T."/>
            <person name="Toyoda A."/>
            <person name="Takaki Y."/>
            <person name="Nishi S."/>
            <person name="Hori S."/>
            <person name="Arai W."/>
            <person name="Tsubouchi T."/>
            <person name="Morono Y."/>
            <person name="Uchiyama I."/>
            <person name="Ito T."/>
            <person name="Fujiyama A."/>
            <person name="Inagaki F."/>
            <person name="Takami H."/>
        </authorList>
    </citation>
    <scope>NUCLEOTIDE SEQUENCE</scope>
    <source>
        <strain evidence="1">Expedition CK06-06</strain>
    </source>
</reference>
<proteinExistence type="predicted"/>
<name>X0SUS3_9ZZZZ</name>
<sequence>MNQVRAMIAMIRADRPRWTVSEELIRLWEADLGHIPTDILEGAALHFLRTQKGYPNLASIREAITACRGERDAQEAQDLKLLPAFQDITSDQDCTPAQLLLIHAKHPWYDPDATMLDNLELSMAHSDALGAPPVFDASFATRKA</sequence>
<dbReference type="AlphaFoldDB" id="X0SUS3"/>
<organism evidence="1">
    <name type="scientific">marine sediment metagenome</name>
    <dbReference type="NCBI Taxonomy" id="412755"/>
    <lineage>
        <taxon>unclassified sequences</taxon>
        <taxon>metagenomes</taxon>
        <taxon>ecological metagenomes</taxon>
    </lineage>
</organism>